<dbReference type="GO" id="GO:0009289">
    <property type="term" value="C:pilus"/>
    <property type="evidence" value="ECO:0007669"/>
    <property type="project" value="InterPro"/>
</dbReference>
<dbReference type="InterPro" id="IPR050263">
    <property type="entry name" value="Bact_Fimbrial_Adh_Pro"/>
</dbReference>
<dbReference type="InterPro" id="IPR008966">
    <property type="entry name" value="Adhesion_dom_sf"/>
</dbReference>
<dbReference type="RefSeq" id="WP_013698183.1">
    <property type="nucleotide sequence ID" value="NZ_CADEPO010000002.1"/>
</dbReference>
<gene>
    <name evidence="2" type="ORF">CRM94_28275</name>
</gene>
<dbReference type="Gene3D" id="2.60.40.1090">
    <property type="entry name" value="Fimbrial-type adhesion domain"/>
    <property type="match status" value="1"/>
</dbReference>
<dbReference type="InterPro" id="IPR000259">
    <property type="entry name" value="Adhesion_dom_fimbrial"/>
</dbReference>
<sequence length="196" mass="19753">MNIKYFPLLMSAAALALTATQAAHASDGTINFTGSVVASTCKINGGTNDLTVPLPTAAASQLATVGATAGRTPFTLSLSGCTTDRKEGGNSVPAPVRKVSVAFEPGPNVNLATGRLVPTGENAATGVEIEILNDKYTPIKIGAESSTQGTQVVDIDAAEGGTGTATLQFAAQYVATGDKVTGGPANSFVTYSLVYP</sequence>
<dbReference type="Proteomes" id="UP000220629">
    <property type="component" value="Unassembled WGS sequence"/>
</dbReference>
<evidence type="ECO:0000313" key="2">
    <source>
        <dbReference type="EMBL" id="PEH38304.1"/>
    </source>
</evidence>
<dbReference type="EMBL" id="PDDY01000004">
    <property type="protein sequence ID" value="PEH38304.1"/>
    <property type="molecule type" value="Genomic_DNA"/>
</dbReference>
<dbReference type="SUPFAM" id="SSF49401">
    <property type="entry name" value="Bacterial adhesins"/>
    <property type="match status" value="1"/>
</dbReference>
<evidence type="ECO:0000256" key="1">
    <source>
        <dbReference type="ARBA" id="ARBA00022729"/>
    </source>
</evidence>
<proteinExistence type="predicted"/>
<protein>
    <submittedName>
        <fullName evidence="2">Type 1 fimbrial protein</fullName>
    </submittedName>
</protein>
<dbReference type="PANTHER" id="PTHR33420:SF3">
    <property type="entry name" value="FIMBRIAL SUBUNIT ELFA"/>
    <property type="match status" value="1"/>
</dbReference>
<name>A0A2A7S3P9_BURGA</name>
<evidence type="ECO:0000313" key="3">
    <source>
        <dbReference type="Proteomes" id="UP000220629"/>
    </source>
</evidence>
<comment type="caution">
    <text evidence="2">The sequence shown here is derived from an EMBL/GenBank/DDBJ whole genome shotgun (WGS) entry which is preliminary data.</text>
</comment>
<dbReference type="OMA" id="TGYGNAQ"/>
<keyword evidence="1" id="KW-0732">Signal</keyword>
<dbReference type="PANTHER" id="PTHR33420">
    <property type="entry name" value="FIMBRIAL SUBUNIT ELFA-RELATED"/>
    <property type="match status" value="1"/>
</dbReference>
<organism evidence="2 3">
    <name type="scientific">Burkholderia gladioli</name>
    <name type="common">Pseudomonas marginata</name>
    <name type="synonym">Phytomonas marginata</name>
    <dbReference type="NCBI Taxonomy" id="28095"/>
    <lineage>
        <taxon>Bacteria</taxon>
        <taxon>Pseudomonadati</taxon>
        <taxon>Pseudomonadota</taxon>
        <taxon>Betaproteobacteria</taxon>
        <taxon>Burkholderiales</taxon>
        <taxon>Burkholderiaceae</taxon>
        <taxon>Burkholderia</taxon>
    </lineage>
</organism>
<reference evidence="3" key="1">
    <citation type="submission" date="2017-09" db="EMBL/GenBank/DDBJ databases">
        <title>FDA dAtabase for Regulatory Grade micrObial Sequences (FDA-ARGOS): Supporting development and validation of Infectious Disease Dx tests.</title>
        <authorList>
            <person name="Minogue T."/>
            <person name="Wolcott M."/>
            <person name="Wasieloski L."/>
            <person name="Aguilar W."/>
            <person name="Moore D."/>
            <person name="Tallon L."/>
            <person name="Sadzewicz L."/>
            <person name="Ott S."/>
            <person name="Zhao X."/>
            <person name="Nagaraj S."/>
            <person name="Vavikolanu K."/>
            <person name="Aluvathingal J."/>
            <person name="Nadendla S."/>
            <person name="Sichtig H."/>
        </authorList>
    </citation>
    <scope>NUCLEOTIDE SEQUENCE [LARGE SCALE GENOMIC DNA]</scope>
    <source>
        <strain evidence="3">FDAARGOS_390</strain>
    </source>
</reference>
<dbReference type="GO" id="GO:0043709">
    <property type="term" value="P:cell adhesion involved in single-species biofilm formation"/>
    <property type="evidence" value="ECO:0007669"/>
    <property type="project" value="TreeGrafter"/>
</dbReference>
<dbReference type="Pfam" id="PF00419">
    <property type="entry name" value="Fimbrial"/>
    <property type="match status" value="1"/>
</dbReference>
<dbReference type="InterPro" id="IPR036937">
    <property type="entry name" value="Adhesion_dom_fimbrial_sf"/>
</dbReference>
<accession>A0A2A7S3P9</accession>
<dbReference type="AlphaFoldDB" id="A0A2A7S3P9"/>